<keyword evidence="1" id="KW-0812">Transmembrane</keyword>
<evidence type="ECO:0000313" key="3">
    <source>
        <dbReference type="Proteomes" id="UP000176424"/>
    </source>
</evidence>
<gene>
    <name evidence="2" type="ORF">A2397_02640</name>
</gene>
<dbReference type="Proteomes" id="UP000176424">
    <property type="component" value="Unassembled WGS sequence"/>
</dbReference>
<accession>A0A1F4ZXQ1</accession>
<evidence type="ECO:0000313" key="2">
    <source>
        <dbReference type="EMBL" id="OGD10247.1"/>
    </source>
</evidence>
<comment type="caution">
    <text evidence="2">The sequence shown here is derived from an EMBL/GenBank/DDBJ whole genome shotgun (WGS) entry which is preliminary data.</text>
</comment>
<proteinExistence type="predicted"/>
<keyword evidence="1" id="KW-0472">Membrane</keyword>
<dbReference type="EMBL" id="MEXR01000009">
    <property type="protein sequence ID" value="OGD10247.1"/>
    <property type="molecule type" value="Genomic_DNA"/>
</dbReference>
<organism evidence="2 3">
    <name type="scientific">Candidatus Amesbacteria bacterium RIFOXYB1_FULL_44_23</name>
    <dbReference type="NCBI Taxonomy" id="1797263"/>
    <lineage>
        <taxon>Bacteria</taxon>
        <taxon>Candidatus Amesiibacteriota</taxon>
    </lineage>
</organism>
<keyword evidence="1" id="KW-1133">Transmembrane helix</keyword>
<reference evidence="2 3" key="1">
    <citation type="journal article" date="2016" name="Nat. Commun.">
        <title>Thousands of microbial genomes shed light on interconnected biogeochemical processes in an aquifer system.</title>
        <authorList>
            <person name="Anantharaman K."/>
            <person name="Brown C.T."/>
            <person name="Hug L.A."/>
            <person name="Sharon I."/>
            <person name="Castelle C.J."/>
            <person name="Probst A.J."/>
            <person name="Thomas B.C."/>
            <person name="Singh A."/>
            <person name="Wilkins M.J."/>
            <person name="Karaoz U."/>
            <person name="Brodie E.L."/>
            <person name="Williams K.H."/>
            <person name="Hubbard S.S."/>
            <person name="Banfield J.F."/>
        </authorList>
    </citation>
    <scope>NUCLEOTIDE SEQUENCE [LARGE SCALE GENOMIC DNA]</scope>
</reference>
<evidence type="ECO:0008006" key="4">
    <source>
        <dbReference type="Google" id="ProtNLM"/>
    </source>
</evidence>
<protein>
    <recommendedName>
        <fullName evidence="4">DUF5658 domain-containing protein</fullName>
    </recommendedName>
</protein>
<feature type="transmembrane region" description="Helical" evidence="1">
    <location>
        <begin position="93"/>
        <end position="113"/>
    </location>
</feature>
<dbReference type="PROSITE" id="PS51257">
    <property type="entry name" value="PROKAR_LIPOPROTEIN"/>
    <property type="match status" value="1"/>
</dbReference>
<name>A0A1F4ZXQ1_9BACT</name>
<sequence>MKKASGVSADGQVVRFAAINVGFVIIPIVYWLSACMAWALGTDYVIDVVVAGIKNLKIGQALINSVNIGLPALCLLLNLKWFKKSKIHGFGEVVAIEVVLVSLGIVEAIFNLSGGW</sequence>
<dbReference type="STRING" id="1797263.A2397_02640"/>
<feature type="transmembrane region" description="Helical" evidence="1">
    <location>
        <begin position="21"/>
        <end position="41"/>
    </location>
</feature>
<evidence type="ECO:0000256" key="1">
    <source>
        <dbReference type="SAM" id="Phobius"/>
    </source>
</evidence>
<feature type="transmembrane region" description="Helical" evidence="1">
    <location>
        <begin position="61"/>
        <end position="81"/>
    </location>
</feature>
<dbReference type="AlphaFoldDB" id="A0A1F4ZXQ1"/>